<dbReference type="PANTHER" id="PTHR33639">
    <property type="entry name" value="THIOL-DISULFIDE OXIDOREDUCTASE DCC"/>
    <property type="match status" value="1"/>
</dbReference>
<reference evidence="1 2" key="1">
    <citation type="journal article" date="2017" name="Int. J. Syst. Evol. Microbiol.">
        <title>Bacillus mangrovi sp. nov., isolated from a sediment sample from a mangrove forest.</title>
        <authorList>
            <person name="Gupta V."/>
            <person name="Singh P.K."/>
            <person name="Korpole S."/>
            <person name="Tanuku N.R.S."/>
            <person name="Pinnaka A.K."/>
        </authorList>
    </citation>
    <scope>NUCLEOTIDE SEQUENCE [LARGE SCALE GENOMIC DNA]</scope>
    <source>
        <strain evidence="1 2">KCTC 33872</strain>
    </source>
</reference>
<organism evidence="1 2">
    <name type="scientific">Metabacillus mangrovi</name>
    <dbReference type="NCBI Taxonomy" id="1491830"/>
    <lineage>
        <taxon>Bacteria</taxon>
        <taxon>Bacillati</taxon>
        <taxon>Bacillota</taxon>
        <taxon>Bacilli</taxon>
        <taxon>Bacillales</taxon>
        <taxon>Bacillaceae</taxon>
        <taxon>Metabacillus</taxon>
    </lineage>
</organism>
<proteinExistence type="predicted"/>
<dbReference type="AlphaFoldDB" id="A0A7X2V659"/>
<protein>
    <submittedName>
        <fullName evidence="1">DUF393 domain-containing protein</fullName>
    </submittedName>
</protein>
<dbReference type="RefSeq" id="WP_155114023.1">
    <property type="nucleotide sequence ID" value="NZ_WMIB01000031.1"/>
</dbReference>
<dbReference type="Pfam" id="PF04134">
    <property type="entry name" value="DCC1-like"/>
    <property type="match status" value="1"/>
</dbReference>
<keyword evidence="2" id="KW-1185">Reference proteome</keyword>
<evidence type="ECO:0000313" key="1">
    <source>
        <dbReference type="EMBL" id="MTH55527.1"/>
    </source>
</evidence>
<name>A0A7X2V659_9BACI</name>
<dbReference type="OrthoDB" id="9785438at2"/>
<dbReference type="InterPro" id="IPR007263">
    <property type="entry name" value="DCC1-like"/>
</dbReference>
<dbReference type="InterPro" id="IPR052927">
    <property type="entry name" value="DCC_oxidoreductase"/>
</dbReference>
<sequence>MQKDTNSPVIFYDGVCNLCSGAVQFMIKHDRYKKFKFASLQSKAGELMLLSQSLDPVRFDSFVLTSGEKVYLKSDAALKVAGMLPFPWKLLGIFRLIPRPLRDSLYGFIARNRYKWFGKKEQCMLPDPSVKERFLD</sequence>
<dbReference type="PANTHER" id="PTHR33639:SF2">
    <property type="entry name" value="DUF393 DOMAIN-CONTAINING PROTEIN"/>
    <property type="match status" value="1"/>
</dbReference>
<dbReference type="GO" id="GO:0015035">
    <property type="term" value="F:protein-disulfide reductase activity"/>
    <property type="evidence" value="ECO:0007669"/>
    <property type="project" value="InterPro"/>
</dbReference>
<dbReference type="EMBL" id="WMIB01000031">
    <property type="protein sequence ID" value="MTH55527.1"/>
    <property type="molecule type" value="Genomic_DNA"/>
</dbReference>
<comment type="caution">
    <text evidence="1">The sequence shown here is derived from an EMBL/GenBank/DDBJ whole genome shotgun (WGS) entry which is preliminary data.</text>
</comment>
<gene>
    <name evidence="1" type="ORF">GKZ89_19215</name>
</gene>
<evidence type="ECO:0000313" key="2">
    <source>
        <dbReference type="Proteomes" id="UP000434639"/>
    </source>
</evidence>
<dbReference type="Proteomes" id="UP000434639">
    <property type="component" value="Unassembled WGS sequence"/>
</dbReference>
<accession>A0A7X2V659</accession>